<sequence length="1693" mass="181879">MASSGSGSGAVAGGTGNRAVLWFRGTDLRLHDNPVVHEAAQRVAAGQVAEVLPVFCFDPRFLRASAWGTPKTGPFRAQFLLESVADLKAQLRAIGSDLLVAMGPPEEVLPRLLTERGSGHSSVVLAQSEVTSEELGAERKVKSAVKGAGAKLELVWGSTMYHLDDLPFREDLRDLPDMFTPFKQKCEDRSRVRPCLPTPARGALPLPPGADAAALAYLPQRVEDLKAVIPAGHPQLASPQKDARGVLDFKGGESVAQARLKYYTFDSNLIATYFDTRNGMLGGDYSTKLAPWLAHGCLSARRAYHEIKRYEEKTGTANKSTYWVIFELTWRDFYRFFALKHGSRIFSPEGTAGGGPPGGWVADEEGLRRWKEGRTGWPLVDANMRELAATGFMSNRGRQNVASFLALDLGVDWRRGGDWFESLLLDYDVSSNWGNWVAAAELTGGRVNKFNITKQSNDYDPQGDYIRTWVPELARVPARRIHEPWLMSKDEQAAAGCGIGTDYPVPLKSRWKGFGGGFGGGERPPGYRQTGRASPYSRSGRKLQQACTCTAVGDIGGLAFAPFIGKMAVAGSGIIFNVPVTFAVGATVTAGGLNVQTGDVTFQSGTKVKITTGALPFTVDGASGMTVSGPGKIVLNSAISVEATSGTSKLVVKTDSVEPKELSNRLLRQFHLEKTIDGKEVLLRSVSRNDELGIAVSRKVLVVAAEEVPAFFAKHHGIQGQGWNSPARLFHHLHHAVPTQLMPAPGGQPRLVHGAEGFTVETAKAWCTECPVRADMAAKKPAEKRVVHPIVAIMTLMHLAADLIDLGAGRDERYRYVLVVIDVFSRYCWLYPLASKTTIGVARHLYFQFMRTQVPAKLQTDNGLEFCGKEVKELCELFNVRHAKSMPGHPETNGCVERKNRELKNKIRALLMACPLFDWAFHVLTVMQMVNNSPTSALGGMAPTKALFGTLPSNMNLPLLDDIVRLLGFTSSAEANDADTPPAPATRKGSAAQPKRRRTLSELVLPSDSEDEASDDAALDEATLQIAATASPLGRRSTRTNAGGRLSQLVADELLDEAGEVPTRALPQRATAMRSPSGKRRAATSLLDQLAAIAAECDAADELDKVDDSSDGAGTSADAEAAAILTAHHGAHQEQVLALHVRNRQRIRSQGGKGGAEFDIGDAVLLKPASMGKVGTSTIQRKRLTCRVVGVAEQTGKYHLRCNTGLLKGTYGGGEIRPGKVITSWLDGVEDGKEIRAESWLGIKSGDNVRSSNDLGVFRSAAIGLATKTKATLGSTGKVLHIHGDAWVGNEVLFDGAGRPTRRTFLTRVRPGKVSISWPNPGEPIDVLPYKLPMPECSLGRKSSDPPTDPNLVVWGSANISASTALTAGVAGRVLSVHGEGWYGPWAPQGVPTFLTRVRVGRVTTSWPPPGWKTGQPFAAQEAYIGKRPADGPVAPQLYTYGTASLVDGAQIRPGKVITSWLDGVEDGKEIRAESWLGIKSGDNVRSSNDLGVFRSAAIGLATKTKATLGSTGKVLHIHGDAWVGNEVLFDGAGRPTRRTFLTRVRPGKVSISWPNPGEPIDVLPYKLPMPECSLGRKSSDPPTDPNLVVWGSANISASTALTAGVAGRVLSVHGEGWYGPWAPQGVPTFLTRVRVGRVTTSWPPPGWKTGQPFAAQEAYIGKRPADGPVAPQLYTYGTASLVDGAQVFLAKP</sequence>
<feature type="domain" description="Photolyase/cryptochrome alpha/beta" evidence="10">
    <location>
        <begin position="18"/>
        <end position="160"/>
    </location>
</feature>
<evidence type="ECO:0000256" key="3">
    <source>
        <dbReference type="ARBA" id="ARBA00022630"/>
    </source>
</evidence>
<dbReference type="PROSITE" id="PS00394">
    <property type="entry name" value="DNA_PHOTOLYASES_1_1"/>
    <property type="match status" value="1"/>
</dbReference>
<dbReference type="PANTHER" id="PTHR11455:SF22">
    <property type="entry name" value="CRYPTOCHROME DASH"/>
    <property type="match status" value="1"/>
</dbReference>
<evidence type="ECO:0000313" key="11">
    <source>
        <dbReference type="EMBL" id="PSC70387.1"/>
    </source>
</evidence>
<dbReference type="GO" id="GO:0071949">
    <property type="term" value="F:FAD binding"/>
    <property type="evidence" value="ECO:0007669"/>
    <property type="project" value="TreeGrafter"/>
</dbReference>
<evidence type="ECO:0000256" key="2">
    <source>
        <dbReference type="ARBA" id="ARBA00005862"/>
    </source>
</evidence>
<dbReference type="GO" id="GO:0015074">
    <property type="term" value="P:DNA integration"/>
    <property type="evidence" value="ECO:0007669"/>
    <property type="project" value="InterPro"/>
</dbReference>
<evidence type="ECO:0000256" key="7">
    <source>
        <dbReference type="PIRSR" id="PIRSR602081-2"/>
    </source>
</evidence>
<evidence type="ECO:0000256" key="8">
    <source>
        <dbReference type="SAM" id="MobiDB-lite"/>
    </source>
</evidence>
<dbReference type="Gene3D" id="3.30.420.10">
    <property type="entry name" value="Ribonuclease H-like superfamily/Ribonuclease H"/>
    <property type="match status" value="1"/>
</dbReference>
<dbReference type="InterPro" id="IPR002081">
    <property type="entry name" value="Cryptochrome/DNA_photolyase_1"/>
</dbReference>
<evidence type="ECO:0000259" key="9">
    <source>
        <dbReference type="PROSITE" id="PS50994"/>
    </source>
</evidence>
<dbReference type="InterPro" id="IPR005101">
    <property type="entry name" value="Cryptochr/Photolyase_FAD-bd"/>
</dbReference>
<protein>
    <submittedName>
        <fullName evidence="11">Deoxyribodipyrimidine photo-lyase</fullName>
    </submittedName>
</protein>
<dbReference type="SUPFAM" id="SSF53098">
    <property type="entry name" value="Ribonuclease H-like"/>
    <property type="match status" value="1"/>
</dbReference>
<dbReference type="EMBL" id="LHPF02000020">
    <property type="protein sequence ID" value="PSC70387.1"/>
    <property type="molecule type" value="Genomic_DNA"/>
</dbReference>
<dbReference type="Pfam" id="PF00665">
    <property type="entry name" value="rve"/>
    <property type="match status" value="1"/>
</dbReference>
<comment type="cofactor">
    <cofactor evidence="1">
        <name>(6R)-5,10-methylene-5,6,7,8-tetrahydrofolate</name>
        <dbReference type="ChEBI" id="CHEBI:15636"/>
    </cofactor>
</comment>
<feature type="binding site" evidence="6">
    <location>
        <position position="273"/>
    </location>
    <ligand>
        <name>FAD</name>
        <dbReference type="ChEBI" id="CHEBI:57692"/>
    </ligand>
</feature>
<feature type="site" description="Electron transfer via tryptophanyl radical" evidence="7">
    <location>
        <position position="360"/>
    </location>
</feature>
<dbReference type="GO" id="GO:0000719">
    <property type="term" value="P:photoreactive repair"/>
    <property type="evidence" value="ECO:0007669"/>
    <property type="project" value="TreeGrafter"/>
</dbReference>
<dbReference type="SUPFAM" id="SSF52425">
    <property type="entry name" value="Cryptochrome/photolyase, N-terminal domain"/>
    <property type="match status" value="1"/>
</dbReference>
<evidence type="ECO:0000256" key="1">
    <source>
        <dbReference type="ARBA" id="ARBA00001932"/>
    </source>
</evidence>
<dbReference type="Pfam" id="PF00875">
    <property type="entry name" value="DNA_photolyase"/>
    <property type="match status" value="1"/>
</dbReference>
<gene>
    <name evidence="11" type="ORF">C2E20_6232</name>
</gene>
<dbReference type="InterPro" id="IPR014133">
    <property type="entry name" value="Cry_DASH"/>
</dbReference>
<feature type="binding site" evidence="6">
    <location>
        <begin position="426"/>
        <end position="428"/>
    </location>
    <ligand>
        <name>FAD</name>
        <dbReference type="ChEBI" id="CHEBI:57692"/>
    </ligand>
</feature>
<proteinExistence type="inferred from homology"/>
<feature type="binding site" evidence="6">
    <location>
        <begin position="327"/>
        <end position="334"/>
    </location>
    <ligand>
        <name>FAD</name>
        <dbReference type="ChEBI" id="CHEBI:57692"/>
    </ligand>
</feature>
<dbReference type="GO" id="GO:0003904">
    <property type="term" value="F:deoxyribodipyrimidine photo-lyase activity"/>
    <property type="evidence" value="ECO:0007669"/>
    <property type="project" value="TreeGrafter"/>
</dbReference>
<dbReference type="PANTHER" id="PTHR11455">
    <property type="entry name" value="CRYPTOCHROME"/>
    <property type="match status" value="1"/>
</dbReference>
<evidence type="ECO:0000313" key="12">
    <source>
        <dbReference type="Proteomes" id="UP000239649"/>
    </source>
</evidence>
<keyword evidence="12" id="KW-1185">Reference proteome</keyword>
<dbReference type="PROSITE" id="PS51645">
    <property type="entry name" value="PHR_CRY_ALPHA_BETA"/>
    <property type="match status" value="1"/>
</dbReference>
<evidence type="ECO:0000256" key="4">
    <source>
        <dbReference type="ARBA" id="ARBA00022827"/>
    </source>
</evidence>
<comment type="cofactor">
    <cofactor evidence="6">
        <name>FAD</name>
        <dbReference type="ChEBI" id="CHEBI:57692"/>
    </cofactor>
    <text evidence="6">Binds 1 FAD per subunit.</text>
</comment>
<dbReference type="PRINTS" id="PR00147">
    <property type="entry name" value="DNAPHOTLYASE"/>
</dbReference>
<feature type="domain" description="Integrase catalytic" evidence="9">
    <location>
        <begin position="785"/>
        <end position="951"/>
    </location>
</feature>
<feature type="region of interest" description="Disordered" evidence="8">
    <location>
        <begin position="974"/>
        <end position="1016"/>
    </location>
</feature>
<evidence type="ECO:0000256" key="5">
    <source>
        <dbReference type="ARBA" id="ARBA00022991"/>
    </source>
</evidence>
<dbReference type="OrthoDB" id="435881at2759"/>
<dbReference type="PROSITE" id="PS50994">
    <property type="entry name" value="INTEGRASE"/>
    <property type="match status" value="1"/>
</dbReference>
<comment type="caution">
    <text evidence="11">The sequence shown here is derived from an EMBL/GenBank/DDBJ whole genome shotgun (WGS) entry which is preliminary data.</text>
</comment>
<feature type="site" description="Electron transfer via tryptophanyl radical" evidence="7">
    <location>
        <position position="413"/>
    </location>
</feature>
<dbReference type="NCBIfam" id="TIGR02765">
    <property type="entry name" value="crypto_DASH"/>
    <property type="match status" value="1"/>
</dbReference>
<dbReference type="STRING" id="554055.A0A2P6V8H8"/>
<evidence type="ECO:0000259" key="10">
    <source>
        <dbReference type="PROSITE" id="PS51645"/>
    </source>
</evidence>
<dbReference type="InterPro" id="IPR036397">
    <property type="entry name" value="RNaseH_sf"/>
</dbReference>
<organism evidence="11 12">
    <name type="scientific">Micractinium conductrix</name>
    <dbReference type="NCBI Taxonomy" id="554055"/>
    <lineage>
        <taxon>Eukaryota</taxon>
        <taxon>Viridiplantae</taxon>
        <taxon>Chlorophyta</taxon>
        <taxon>core chlorophytes</taxon>
        <taxon>Trebouxiophyceae</taxon>
        <taxon>Chlorellales</taxon>
        <taxon>Chlorellaceae</taxon>
        <taxon>Chlorella clade</taxon>
        <taxon>Micractinium</taxon>
    </lineage>
</organism>
<dbReference type="Pfam" id="PF03441">
    <property type="entry name" value="FAD_binding_7"/>
    <property type="match status" value="1"/>
</dbReference>
<reference evidence="11 12" key="1">
    <citation type="journal article" date="2018" name="Plant J.">
        <title>Genome sequences of Chlorella sorokiniana UTEX 1602 and Micractinium conductrix SAG 241.80: implications to maltose excretion by a green alga.</title>
        <authorList>
            <person name="Arriola M.B."/>
            <person name="Velmurugan N."/>
            <person name="Zhang Y."/>
            <person name="Plunkett M.H."/>
            <person name="Hondzo H."/>
            <person name="Barney B.M."/>
        </authorList>
    </citation>
    <scope>NUCLEOTIDE SEQUENCE [LARGE SCALE GENOMIC DNA]</scope>
    <source>
        <strain evidence="11 12">SAG 241.80</strain>
    </source>
</reference>
<comment type="similarity">
    <text evidence="2">Belongs to the DNA photolyase class-1 family.</text>
</comment>
<dbReference type="InterPro" id="IPR014729">
    <property type="entry name" value="Rossmann-like_a/b/a_fold"/>
</dbReference>
<accession>A0A2P6V8H8</accession>
<dbReference type="Gene3D" id="1.25.40.80">
    <property type="match status" value="1"/>
</dbReference>
<dbReference type="SUPFAM" id="SSF48173">
    <property type="entry name" value="Cryptochrome/photolyase FAD-binding domain"/>
    <property type="match status" value="1"/>
</dbReference>
<feature type="region of interest" description="Disordered" evidence="8">
    <location>
        <begin position="518"/>
        <end position="537"/>
    </location>
</feature>
<dbReference type="InterPro" id="IPR036155">
    <property type="entry name" value="Crypto/Photolyase_N_sf"/>
</dbReference>
<keyword evidence="3 6" id="KW-0285">Flavoprotein</keyword>
<dbReference type="Proteomes" id="UP000239649">
    <property type="component" value="Unassembled WGS sequence"/>
</dbReference>
<dbReference type="InterPro" id="IPR001584">
    <property type="entry name" value="Integrase_cat-core"/>
</dbReference>
<dbReference type="InterPro" id="IPR036134">
    <property type="entry name" value="Crypto/Photolyase_FAD-like_sf"/>
</dbReference>
<dbReference type="InterPro" id="IPR012337">
    <property type="entry name" value="RNaseH-like_sf"/>
</dbReference>
<name>A0A2P6V8H8_9CHLO</name>
<keyword evidence="5" id="KW-0157">Chromophore</keyword>
<keyword evidence="4 6" id="KW-0274">FAD</keyword>
<dbReference type="InterPro" id="IPR006050">
    <property type="entry name" value="DNA_photolyase_N"/>
</dbReference>
<dbReference type="Gene3D" id="1.10.579.10">
    <property type="entry name" value="DNA Cyclobutane Dipyrimidine Photolyase, subunit A, domain 3"/>
    <property type="match status" value="1"/>
</dbReference>
<evidence type="ECO:0000256" key="6">
    <source>
        <dbReference type="PIRSR" id="PIRSR602081-1"/>
    </source>
</evidence>
<dbReference type="InterPro" id="IPR018394">
    <property type="entry name" value="DNA_photolyase_1_CS_C"/>
</dbReference>
<feature type="site" description="Electron transfer via tryptophanyl radical" evidence="7">
    <location>
        <position position="436"/>
    </location>
</feature>
<dbReference type="GO" id="GO:0003677">
    <property type="term" value="F:DNA binding"/>
    <property type="evidence" value="ECO:0007669"/>
    <property type="project" value="TreeGrafter"/>
</dbReference>
<dbReference type="Gene3D" id="3.40.50.620">
    <property type="entry name" value="HUPs"/>
    <property type="match status" value="1"/>
</dbReference>